<feature type="region of interest" description="Disordered" evidence="1">
    <location>
        <begin position="136"/>
        <end position="160"/>
    </location>
</feature>
<accession>A0A1R4KBY0</accession>
<dbReference type="AlphaFoldDB" id="A0A1R4KBY0"/>
<gene>
    <name evidence="2" type="ORF">FM104_11450</name>
</gene>
<sequence>MTDPTLPDTTLPDSTDSATPRPGVTDPDPQDRAAPPAGERARDEGEQEEAAAIEAIRTDPALRREAESTQEQNAPEEDDRMRVQWVRPTDLAARAGARVLEKGVELNQHSVDLARQAALEAARGARDRLRQALARREQALTPDTPTTAGSPVAGRQGVSR</sequence>
<dbReference type="EMBL" id="FUKO01000029">
    <property type="protein sequence ID" value="SJN41513.1"/>
    <property type="molecule type" value="Genomic_DNA"/>
</dbReference>
<name>A0A1R4KBY0_9MICO</name>
<dbReference type="Proteomes" id="UP000196320">
    <property type="component" value="Unassembled WGS sequence"/>
</dbReference>
<evidence type="ECO:0000313" key="2">
    <source>
        <dbReference type="EMBL" id="SJN41513.1"/>
    </source>
</evidence>
<keyword evidence="3" id="KW-1185">Reference proteome</keyword>
<dbReference type="OrthoDB" id="3732531at2"/>
<evidence type="ECO:0000256" key="1">
    <source>
        <dbReference type="SAM" id="MobiDB-lite"/>
    </source>
</evidence>
<dbReference type="RefSeq" id="WP_087132364.1">
    <property type="nucleotide sequence ID" value="NZ_FUKO01000029.1"/>
</dbReference>
<feature type="compositionally biased region" description="Basic and acidic residues" evidence="1">
    <location>
        <begin position="56"/>
        <end position="67"/>
    </location>
</feature>
<organism evidence="2 3">
    <name type="scientific">Microbacterium esteraromaticum</name>
    <dbReference type="NCBI Taxonomy" id="57043"/>
    <lineage>
        <taxon>Bacteria</taxon>
        <taxon>Bacillati</taxon>
        <taxon>Actinomycetota</taxon>
        <taxon>Actinomycetes</taxon>
        <taxon>Micrococcales</taxon>
        <taxon>Microbacteriaceae</taxon>
        <taxon>Microbacterium</taxon>
    </lineage>
</organism>
<proteinExistence type="predicted"/>
<protein>
    <submittedName>
        <fullName evidence="2">Uncharacterized protein</fullName>
    </submittedName>
</protein>
<reference evidence="2 3" key="1">
    <citation type="submission" date="2017-02" db="EMBL/GenBank/DDBJ databases">
        <authorList>
            <person name="Peterson S.W."/>
        </authorList>
    </citation>
    <scope>NUCLEOTIDE SEQUENCE [LARGE SCALE GENOMIC DNA]</scope>
    <source>
        <strain evidence="2 3">B Mb 05.01</strain>
    </source>
</reference>
<feature type="region of interest" description="Disordered" evidence="1">
    <location>
        <begin position="1"/>
        <end position="81"/>
    </location>
</feature>
<evidence type="ECO:0000313" key="3">
    <source>
        <dbReference type="Proteomes" id="UP000196320"/>
    </source>
</evidence>
<feature type="compositionally biased region" description="Low complexity" evidence="1">
    <location>
        <begin position="1"/>
        <end position="20"/>
    </location>
</feature>